<comment type="caution">
    <text evidence="1">The sequence shown here is derived from an EMBL/GenBank/DDBJ whole genome shotgun (WGS) entry which is preliminary data.</text>
</comment>
<evidence type="ECO:0000313" key="1">
    <source>
        <dbReference type="EMBL" id="EAR62750.1"/>
    </source>
</evidence>
<gene>
    <name evidence="1" type="ORF">MED92_06513</name>
</gene>
<dbReference type="Pfam" id="PF04417">
    <property type="entry name" value="DUF501"/>
    <property type="match status" value="1"/>
</dbReference>
<organism evidence="1 2">
    <name type="scientific">Neptuniibacter caesariensis</name>
    <dbReference type="NCBI Taxonomy" id="207954"/>
    <lineage>
        <taxon>Bacteria</taxon>
        <taxon>Pseudomonadati</taxon>
        <taxon>Pseudomonadota</taxon>
        <taxon>Gammaproteobacteria</taxon>
        <taxon>Oceanospirillales</taxon>
        <taxon>Oceanospirillaceae</taxon>
        <taxon>Neptuniibacter</taxon>
    </lineage>
</organism>
<sequence>MIKPTEQQLEIIRQQLGREPRGLAGIAVQNDSGVPLVLKMDALVDDKPFPTLFWLASKDIYQAIAEIETAGAVKELEKELAENESLRAEHLADQQRYVDLRWATVTDQQKARIEELGFTPLYTKYGIGGISQWDKIRCLHMQYAYHLAEGSAIGRILDERYGLAELKAEQ</sequence>
<proteinExistence type="predicted"/>
<dbReference type="PANTHER" id="PTHR37163:SF1">
    <property type="entry name" value="DUF501 DOMAIN-CONTAINING PROTEIN"/>
    <property type="match status" value="1"/>
</dbReference>
<dbReference type="EMBL" id="AAOW01000002">
    <property type="protein sequence ID" value="EAR62750.1"/>
    <property type="molecule type" value="Genomic_DNA"/>
</dbReference>
<dbReference type="AlphaFoldDB" id="A0A7U8C9T1"/>
<evidence type="ECO:0008006" key="3">
    <source>
        <dbReference type="Google" id="ProtNLM"/>
    </source>
</evidence>
<reference evidence="1 2" key="1">
    <citation type="submission" date="2006-02" db="EMBL/GenBank/DDBJ databases">
        <authorList>
            <person name="Pinhassi J."/>
            <person name="Pedros-Alio C."/>
            <person name="Ferriera S."/>
            <person name="Johnson J."/>
            <person name="Kravitz S."/>
            <person name="Halpern A."/>
            <person name="Remington K."/>
            <person name="Beeson K."/>
            <person name="Tran B."/>
            <person name="Rogers Y.-H."/>
            <person name="Friedman R."/>
            <person name="Venter J.C."/>
        </authorList>
    </citation>
    <scope>NUCLEOTIDE SEQUENCE [LARGE SCALE GENOMIC DNA]</scope>
    <source>
        <strain evidence="1 2">MED92</strain>
    </source>
</reference>
<dbReference type="PANTHER" id="PTHR37163">
    <property type="entry name" value="CONSERVED PROTEIN"/>
    <property type="match status" value="1"/>
</dbReference>
<dbReference type="Proteomes" id="UP000002171">
    <property type="component" value="Unassembled WGS sequence"/>
</dbReference>
<protein>
    <recommendedName>
        <fullName evidence="3">DUF501 domain-containing protein</fullName>
    </recommendedName>
</protein>
<keyword evidence="2" id="KW-1185">Reference proteome</keyword>
<dbReference type="RefSeq" id="WP_007021768.1">
    <property type="nucleotide sequence ID" value="NZ_CH724126.1"/>
</dbReference>
<accession>A0A7U8C9T1</accession>
<name>A0A7U8C9T1_NEPCE</name>
<dbReference type="InterPro" id="IPR007511">
    <property type="entry name" value="DUF501"/>
</dbReference>
<evidence type="ECO:0000313" key="2">
    <source>
        <dbReference type="Proteomes" id="UP000002171"/>
    </source>
</evidence>